<sequence length="332" mass="36638">MNKIVIFLLTTLLVLQACGSSDNKKVVVNQKVNDVHIIQPDNVAEYIETFKLQYEQLDLQIDGVKYKILFVDRDETDKVIIAKYDKGLIYLGFDFEKEQPINSITLLEGDTSNLEHFSPTAIFKGINIELSEQEDNMVYQGSIEAVNTKHLHSISVVINESLLGAGDSTLTLNGNVATLNGTLGTSTYIQMDELIKTKSFDTLKFGNVSGSINDEINMYTGRLIRAANLTTLMPQGSFAYSGGVDLFAAGSQRIYQDGGELGVHSWCCIAGKNAGQLSTTDPAHGAQLTYFREMLGTEKGPEFYFFTINAAPASSVYKMQKADMIKYNLVTE</sequence>
<evidence type="ECO:0000313" key="1">
    <source>
        <dbReference type="EMBL" id="KVW99779.1"/>
    </source>
</evidence>
<comment type="caution">
    <text evidence="1">The sequence shown here is derived from an EMBL/GenBank/DDBJ whole genome shotgun (WGS) entry which is preliminary data.</text>
</comment>
<dbReference type="AlphaFoldDB" id="A0A119CYG7"/>
<dbReference type="RefSeq" id="WP_059747964.1">
    <property type="nucleotide sequence ID" value="NZ_JBOZPT010000009.1"/>
</dbReference>
<reference evidence="1 2" key="1">
    <citation type="submission" date="2016-01" db="EMBL/GenBank/DDBJ databases">
        <title>Draft genome of the antarctic isolate Shewanella frigidimarina Ag06-30.</title>
        <authorList>
            <person name="Parmeciano Di Noto G."/>
            <person name="Vazquez S."/>
            <person name="Mac Cormack W."/>
            <person name="Iriarte A."/>
            <person name="Quiroga C."/>
        </authorList>
    </citation>
    <scope>NUCLEOTIDE SEQUENCE [LARGE SCALE GENOMIC DNA]</scope>
    <source>
        <strain evidence="1 2">Ag06-30</strain>
    </source>
</reference>
<proteinExistence type="predicted"/>
<protein>
    <submittedName>
        <fullName evidence="1">Uncharacterized protein</fullName>
    </submittedName>
</protein>
<dbReference type="PROSITE" id="PS51257">
    <property type="entry name" value="PROKAR_LIPOPROTEIN"/>
    <property type="match status" value="1"/>
</dbReference>
<name>A0A119CYG7_SHEFR</name>
<gene>
    <name evidence="1" type="ORF">AWJ07_10745</name>
</gene>
<accession>A0A119CYG7</accession>
<organism evidence="1">
    <name type="scientific">Shewanella frigidimarina</name>
    <dbReference type="NCBI Taxonomy" id="56812"/>
    <lineage>
        <taxon>Bacteria</taxon>
        <taxon>Pseudomonadati</taxon>
        <taxon>Pseudomonadota</taxon>
        <taxon>Gammaproteobacteria</taxon>
        <taxon>Alteromonadales</taxon>
        <taxon>Shewanellaceae</taxon>
        <taxon>Shewanella</taxon>
    </lineage>
</organism>
<dbReference type="EMBL" id="LRDC01000090">
    <property type="protein sequence ID" value="KVW99779.1"/>
    <property type="molecule type" value="Genomic_DNA"/>
</dbReference>
<evidence type="ECO:0000313" key="2">
    <source>
        <dbReference type="Proteomes" id="UP000055702"/>
    </source>
</evidence>
<dbReference type="Proteomes" id="UP000055702">
    <property type="component" value="Unassembled WGS sequence"/>
</dbReference>